<sequence>MFTKYLSDQPRVGLGGAGALSHVYIQHPSLKCSIPESKGVYYDDGNKLLLLATSDQVFSWDTSPSAPLNNTPGCDSINEGPVVCIRYSLDGKIIGIQRSNKEIEFKIRETGEIFTRRCKSESESILGFFWTDCPTCDIVLIKTSGLELLSCEADLKTLRSVEMKRLNVSWYMYTHESRLVLLSSGMQCKTFSGFQFSSGGIIRLPKFEMAMTKADVNQKPVLAAEDIHIVTVYGRIYCLQVDSLGMMAHLYRFYRDAVVQQGSLPIYSAKIAVSVVDNVLLVHQVDAKVVILYDIFACSQAPISAPLPLLLRGDLKRKDTSSHLVNVKKAEASCQEEIMYGDGWIFLVPDLIFDTLHGTLWRIHLDLEAIAASNSEAPFILEFLQHRRLEPSKVKQLCLTIMRTMILERRPVTMVSMAMDVLVASYSQYAKTGASHQGVSTTVSDSSRVVVEEPANQVETHGKSVIQEPDIEPSNPHKESSISDSDEATTTDIQNDNSGEHHNMGAREVVNQMGAGVSTVGDVETSALQSETVVNNNISEVASAAISPDEMFFFVFAIVEEEMASDPSYLVAIIIEYFQSVTLERLRVHPNLHVMTVQLLSRSERYPELGFFVINKIVEPSREVALQLLDSGRHNFQTRKLALDMLRQLGLHHDYILLLVQDGYYLEALRYARKNKVDTIRPSVFLEAALSSKNPQHLAAVLRCLSDFIPSFRSTPDYTSYSRVLKEIC</sequence>
<evidence type="ECO:0008006" key="6">
    <source>
        <dbReference type="Google" id="ProtNLM"/>
    </source>
</evidence>
<accession>A0AAV7FF65</accession>
<feature type="domain" description="Regulator of MON1-CCZ1 complex N-terminal" evidence="3">
    <location>
        <begin position="40"/>
        <end position="158"/>
    </location>
</feature>
<evidence type="ECO:0000313" key="5">
    <source>
        <dbReference type="Proteomes" id="UP000825729"/>
    </source>
</evidence>
<feature type="region of interest" description="Disordered" evidence="1">
    <location>
        <begin position="454"/>
        <end position="502"/>
    </location>
</feature>
<dbReference type="InterPro" id="IPR040371">
    <property type="entry name" value="RMC1"/>
</dbReference>
<evidence type="ECO:0000256" key="1">
    <source>
        <dbReference type="SAM" id="MobiDB-lite"/>
    </source>
</evidence>
<dbReference type="AlphaFoldDB" id="A0AAV7FF65"/>
<dbReference type="InterPro" id="IPR049040">
    <property type="entry name" value="RMC1_N"/>
</dbReference>
<dbReference type="EMBL" id="JAINDJ010000002">
    <property type="protein sequence ID" value="KAG9459855.1"/>
    <property type="molecule type" value="Genomic_DNA"/>
</dbReference>
<comment type="caution">
    <text evidence="4">The sequence shown here is derived from an EMBL/GenBank/DDBJ whole genome shotgun (WGS) entry which is preliminary data.</text>
</comment>
<dbReference type="GO" id="GO:0010506">
    <property type="term" value="P:regulation of autophagy"/>
    <property type="evidence" value="ECO:0007669"/>
    <property type="project" value="InterPro"/>
</dbReference>
<evidence type="ECO:0000259" key="2">
    <source>
        <dbReference type="Pfam" id="PF07035"/>
    </source>
</evidence>
<gene>
    <name evidence="4" type="ORF">H6P81_004363</name>
</gene>
<dbReference type="PANTHER" id="PTHR12897:SF4">
    <property type="entry name" value="REGULATOR OF MON1-CCZ1 COMPLEX"/>
    <property type="match status" value="1"/>
</dbReference>
<dbReference type="Proteomes" id="UP000825729">
    <property type="component" value="Unassembled WGS sequence"/>
</dbReference>
<proteinExistence type="predicted"/>
<evidence type="ECO:0000313" key="4">
    <source>
        <dbReference type="EMBL" id="KAG9459855.1"/>
    </source>
</evidence>
<feature type="domain" description="Mic1" evidence="2">
    <location>
        <begin position="506"/>
        <end position="718"/>
    </location>
</feature>
<dbReference type="Pfam" id="PF07035">
    <property type="entry name" value="RMC1_C"/>
    <property type="match status" value="1"/>
</dbReference>
<evidence type="ECO:0000259" key="3">
    <source>
        <dbReference type="Pfam" id="PF21029"/>
    </source>
</evidence>
<dbReference type="GO" id="GO:0035658">
    <property type="term" value="C:Mon1-Ccz1 complex"/>
    <property type="evidence" value="ECO:0007669"/>
    <property type="project" value="InterPro"/>
</dbReference>
<dbReference type="PANTHER" id="PTHR12897">
    <property type="entry name" value="COLON CANCER-ASSOCIATED PROTEIN MIC1"/>
    <property type="match status" value="1"/>
</dbReference>
<dbReference type="GO" id="GO:0005765">
    <property type="term" value="C:lysosomal membrane"/>
    <property type="evidence" value="ECO:0007669"/>
    <property type="project" value="TreeGrafter"/>
</dbReference>
<name>A0AAV7FF65_ARIFI</name>
<protein>
    <recommendedName>
        <fullName evidence="6">Mic1 domain-containing protein</fullName>
    </recommendedName>
</protein>
<keyword evidence="5" id="KW-1185">Reference proteome</keyword>
<reference evidence="4 5" key="1">
    <citation type="submission" date="2021-07" db="EMBL/GenBank/DDBJ databases">
        <title>The Aristolochia fimbriata genome: insights into angiosperm evolution, floral development and chemical biosynthesis.</title>
        <authorList>
            <person name="Jiao Y."/>
        </authorList>
    </citation>
    <scope>NUCLEOTIDE SEQUENCE [LARGE SCALE GENOMIC DNA]</scope>
    <source>
        <strain evidence="4">IBCAS-2021</strain>
        <tissue evidence="4">Leaf</tissue>
    </source>
</reference>
<dbReference type="GO" id="GO:0031902">
    <property type="term" value="C:late endosome membrane"/>
    <property type="evidence" value="ECO:0007669"/>
    <property type="project" value="TreeGrafter"/>
</dbReference>
<organism evidence="4 5">
    <name type="scientific">Aristolochia fimbriata</name>
    <name type="common">White veined hardy Dutchman's pipe vine</name>
    <dbReference type="NCBI Taxonomy" id="158543"/>
    <lineage>
        <taxon>Eukaryota</taxon>
        <taxon>Viridiplantae</taxon>
        <taxon>Streptophyta</taxon>
        <taxon>Embryophyta</taxon>
        <taxon>Tracheophyta</taxon>
        <taxon>Spermatophyta</taxon>
        <taxon>Magnoliopsida</taxon>
        <taxon>Magnoliidae</taxon>
        <taxon>Piperales</taxon>
        <taxon>Aristolochiaceae</taxon>
        <taxon>Aristolochia</taxon>
    </lineage>
</organism>
<dbReference type="InterPro" id="IPR009755">
    <property type="entry name" value="RMC1_C"/>
</dbReference>
<dbReference type="Pfam" id="PF21029">
    <property type="entry name" value="RMC1_N"/>
    <property type="match status" value="1"/>
</dbReference>